<protein>
    <submittedName>
        <fullName evidence="3">Uncharacterized protein</fullName>
    </submittedName>
</protein>
<gene>
    <name evidence="3" type="ORF">DVS28_a4858</name>
</gene>
<feature type="region of interest" description="Disordered" evidence="2">
    <location>
        <begin position="168"/>
        <end position="193"/>
    </location>
</feature>
<feature type="coiled-coil region" evidence="1">
    <location>
        <begin position="269"/>
        <end position="331"/>
    </location>
</feature>
<dbReference type="EMBL" id="CP031165">
    <property type="protein sequence ID" value="AXV09515.1"/>
    <property type="molecule type" value="Genomic_DNA"/>
</dbReference>
<proteinExistence type="predicted"/>
<dbReference type="KEGG" id="euz:DVS28_a4858"/>
<keyword evidence="1" id="KW-0175">Coiled coil</keyword>
<sequence length="333" mass="34354">MPVPAVAIELYDATPADFVARRDALVAELRARGDRSTAAAVKALRRPTVAAAAINHLARTHPDLVEASMVAGEALATAQRRALSGVSGVDVRGAVRAHHDAIDAVLAAAPDATSWPVAVRDAVQRTLQAAAVDDALAEDVRRGTLSRAADTADPTLALTGFAPLSVVADGRGEPHEATPGAETAPAPDQAPDDDASAAAEEAAATDAARMAEERRRAAEAATLRRTIVRLRATRDERISTAAGARRRATRAAEQAAAAEAARQQAVDAAAEARRVLKAREAEVQRADAAVRAALDVASETDAAVGPADAALAEAEEALSVAQETLTELERKDG</sequence>
<feature type="compositionally biased region" description="Low complexity" evidence="2">
    <location>
        <begin position="177"/>
        <end position="189"/>
    </location>
</feature>
<dbReference type="RefSeq" id="WP_114593688.1">
    <property type="nucleotide sequence ID" value="NZ_CP031165.1"/>
</dbReference>
<evidence type="ECO:0000313" key="3">
    <source>
        <dbReference type="EMBL" id="AXV09515.1"/>
    </source>
</evidence>
<dbReference type="AlphaFoldDB" id="A0A346Y4W8"/>
<dbReference type="Proteomes" id="UP000264006">
    <property type="component" value="Chromosome"/>
</dbReference>
<accession>A0A346Y4W8</accession>
<evidence type="ECO:0000313" key="4">
    <source>
        <dbReference type="Proteomes" id="UP000264006"/>
    </source>
</evidence>
<evidence type="ECO:0000256" key="2">
    <source>
        <dbReference type="SAM" id="MobiDB-lite"/>
    </source>
</evidence>
<dbReference type="OrthoDB" id="3541690at2"/>
<evidence type="ECO:0000256" key="1">
    <source>
        <dbReference type="SAM" id="Coils"/>
    </source>
</evidence>
<organism evidence="3 4">
    <name type="scientific">Euzebya pacifica</name>
    <dbReference type="NCBI Taxonomy" id="1608957"/>
    <lineage>
        <taxon>Bacteria</taxon>
        <taxon>Bacillati</taxon>
        <taxon>Actinomycetota</taxon>
        <taxon>Nitriliruptoria</taxon>
        <taxon>Euzebyales</taxon>
    </lineage>
</organism>
<keyword evidence="4" id="KW-1185">Reference proteome</keyword>
<name>A0A346Y4W8_9ACTN</name>
<reference evidence="3 4" key="1">
    <citation type="submission" date="2018-09" db="EMBL/GenBank/DDBJ databases">
        <title>Complete genome sequence of Euzebya sp. DY32-46 isolated from seawater of Pacific Ocean.</title>
        <authorList>
            <person name="Xu L."/>
            <person name="Wu Y.-H."/>
            <person name="Xu X.-W."/>
        </authorList>
    </citation>
    <scope>NUCLEOTIDE SEQUENCE [LARGE SCALE GENOMIC DNA]</scope>
    <source>
        <strain evidence="3 4">DY32-46</strain>
    </source>
</reference>